<reference evidence="2 3" key="1">
    <citation type="submission" date="2018-07" db="EMBL/GenBank/DDBJ databases">
        <title>Genomic Encyclopedia of Type Strains, Phase IV (KMG-IV): sequencing the most valuable type-strain genomes for metagenomic binning, comparative biology and taxonomic classification.</title>
        <authorList>
            <person name="Goeker M."/>
        </authorList>
    </citation>
    <scope>NUCLEOTIDE SEQUENCE [LARGE SCALE GENOMIC DNA]</scope>
    <source>
        <strain evidence="2 3">DSM 26407</strain>
    </source>
</reference>
<feature type="transmembrane region" description="Helical" evidence="1">
    <location>
        <begin position="87"/>
        <end position="109"/>
    </location>
</feature>
<dbReference type="OrthoDB" id="5762913at2"/>
<dbReference type="RefSeq" id="WP_114280976.1">
    <property type="nucleotide sequence ID" value="NZ_QPJY01000013.1"/>
</dbReference>
<evidence type="ECO:0000313" key="3">
    <source>
        <dbReference type="Proteomes" id="UP000252707"/>
    </source>
</evidence>
<protein>
    <submittedName>
        <fullName evidence="2">Uncharacterized protein</fullName>
    </submittedName>
</protein>
<feature type="transmembrane region" description="Helical" evidence="1">
    <location>
        <begin position="20"/>
        <end position="38"/>
    </location>
</feature>
<gene>
    <name evidence="2" type="ORF">DFQ59_1137</name>
</gene>
<keyword evidence="1" id="KW-0472">Membrane</keyword>
<keyword evidence="1" id="KW-0812">Transmembrane</keyword>
<keyword evidence="3" id="KW-1185">Reference proteome</keyword>
<accession>A0A369BU56</accession>
<evidence type="ECO:0000313" key="2">
    <source>
        <dbReference type="EMBL" id="RCX24911.1"/>
    </source>
</evidence>
<proteinExistence type="predicted"/>
<organism evidence="2 3">
    <name type="scientific">Thioalbus denitrificans</name>
    <dbReference type="NCBI Taxonomy" id="547122"/>
    <lineage>
        <taxon>Bacteria</taxon>
        <taxon>Pseudomonadati</taxon>
        <taxon>Pseudomonadota</taxon>
        <taxon>Gammaproteobacteria</taxon>
        <taxon>Chromatiales</taxon>
        <taxon>Ectothiorhodospiraceae</taxon>
        <taxon>Thioalbus</taxon>
    </lineage>
</organism>
<dbReference type="EMBL" id="QPJY01000013">
    <property type="protein sequence ID" value="RCX24911.1"/>
    <property type="molecule type" value="Genomic_DNA"/>
</dbReference>
<evidence type="ECO:0000256" key="1">
    <source>
        <dbReference type="SAM" id="Phobius"/>
    </source>
</evidence>
<dbReference type="Proteomes" id="UP000252707">
    <property type="component" value="Unassembled WGS sequence"/>
</dbReference>
<feature type="transmembrane region" description="Helical" evidence="1">
    <location>
        <begin position="44"/>
        <end position="61"/>
    </location>
</feature>
<keyword evidence="1" id="KW-1133">Transmembrane helix</keyword>
<dbReference type="AlphaFoldDB" id="A0A369BU56"/>
<feature type="transmembrane region" description="Helical" evidence="1">
    <location>
        <begin position="121"/>
        <end position="140"/>
    </location>
</feature>
<sequence>MLYDIEETVRRKAKTPHELFMLNLAVFHLLLAPAAIVLKIGPLAFLLPLLLSLSVITYTWVRGRRAEHGDHWFVMAHWKLAFRRYRILLIAYAISATVVSAGLLISAGVDKKTTQEILLTVFERIAVVPTLITVMVCFVLESSAIYQATRGEVPEGLVRRFPPPESLRAREEKAVA</sequence>
<name>A0A369BU56_9GAMM</name>
<comment type="caution">
    <text evidence="2">The sequence shown here is derived from an EMBL/GenBank/DDBJ whole genome shotgun (WGS) entry which is preliminary data.</text>
</comment>